<evidence type="ECO:0000256" key="4">
    <source>
        <dbReference type="SAM" id="MobiDB-lite"/>
    </source>
</evidence>
<evidence type="ECO:0000256" key="2">
    <source>
        <dbReference type="ARBA" id="ARBA00023043"/>
    </source>
</evidence>
<dbReference type="PROSITE" id="PS50088">
    <property type="entry name" value="ANK_REPEAT"/>
    <property type="match status" value="1"/>
</dbReference>
<sequence length="238" mass="26045">MAAVFNERGGNFFPDEIDFELRKKLKGVDTKTPNLSTLAQKGDEKLVEQFMTEDVQIDGDADQKLQSQLYIACFWGFYDVAKTLLDKGADVNAQNKDTLWTPLHAATFQEHGKVLQMNTFLYKVGSTNFPHPLPPSFQEVQKTLPLLQTKFGHILRVEGGDRTGSAGRPGSGPKGRPAAFSRPGSAYVLQSDPFSKRSTQESSDNPPGLVTGGDVLAATSPSKHGEESSKPAFSPWRT</sequence>
<organism evidence="5 6">
    <name type="scientific">Acropora cervicornis</name>
    <name type="common">Staghorn coral</name>
    <dbReference type="NCBI Taxonomy" id="6130"/>
    <lineage>
        <taxon>Eukaryota</taxon>
        <taxon>Metazoa</taxon>
        <taxon>Cnidaria</taxon>
        <taxon>Anthozoa</taxon>
        <taxon>Hexacorallia</taxon>
        <taxon>Scleractinia</taxon>
        <taxon>Astrocoeniina</taxon>
        <taxon>Acroporidae</taxon>
        <taxon>Acropora</taxon>
    </lineage>
</organism>
<evidence type="ECO:0000256" key="1">
    <source>
        <dbReference type="ARBA" id="ARBA00022737"/>
    </source>
</evidence>
<dbReference type="SMART" id="SM00248">
    <property type="entry name" value="ANK"/>
    <property type="match status" value="1"/>
</dbReference>
<keyword evidence="1" id="KW-0677">Repeat</keyword>
<dbReference type="SUPFAM" id="SSF48403">
    <property type="entry name" value="Ankyrin repeat"/>
    <property type="match status" value="1"/>
</dbReference>
<proteinExistence type="predicted"/>
<dbReference type="InterPro" id="IPR036770">
    <property type="entry name" value="Ankyrin_rpt-contain_sf"/>
</dbReference>
<dbReference type="EMBL" id="JARQWQ010000132">
    <property type="protein sequence ID" value="KAK2549071.1"/>
    <property type="molecule type" value="Genomic_DNA"/>
</dbReference>
<evidence type="ECO:0000256" key="3">
    <source>
        <dbReference type="PROSITE-ProRule" id="PRU00023"/>
    </source>
</evidence>
<dbReference type="AlphaFoldDB" id="A0AAD9PU04"/>
<dbReference type="Proteomes" id="UP001249851">
    <property type="component" value="Unassembled WGS sequence"/>
</dbReference>
<accession>A0AAD9PU04</accession>
<evidence type="ECO:0000313" key="6">
    <source>
        <dbReference type="Proteomes" id="UP001249851"/>
    </source>
</evidence>
<gene>
    <name evidence="5" type="ORF">P5673_030572</name>
</gene>
<name>A0AAD9PU04_ACRCE</name>
<keyword evidence="6" id="KW-1185">Reference proteome</keyword>
<keyword evidence="2 3" id="KW-0040">ANK repeat</keyword>
<feature type="repeat" description="ANK" evidence="3">
    <location>
        <begin position="64"/>
        <end position="96"/>
    </location>
</feature>
<dbReference type="Pfam" id="PF13637">
    <property type="entry name" value="Ank_4"/>
    <property type="match status" value="1"/>
</dbReference>
<evidence type="ECO:0000313" key="5">
    <source>
        <dbReference type="EMBL" id="KAK2549071.1"/>
    </source>
</evidence>
<dbReference type="InterPro" id="IPR002110">
    <property type="entry name" value="Ankyrin_rpt"/>
</dbReference>
<dbReference type="PROSITE" id="PS50297">
    <property type="entry name" value="ANK_REP_REGION"/>
    <property type="match status" value="1"/>
</dbReference>
<protein>
    <submittedName>
        <fullName evidence="5">Protein VAPYRIN</fullName>
    </submittedName>
</protein>
<feature type="region of interest" description="Disordered" evidence="4">
    <location>
        <begin position="157"/>
        <end position="238"/>
    </location>
</feature>
<dbReference type="PANTHER" id="PTHR24171">
    <property type="entry name" value="ANKYRIN REPEAT DOMAIN-CONTAINING PROTEIN 39-RELATED"/>
    <property type="match status" value="1"/>
</dbReference>
<reference evidence="5" key="1">
    <citation type="journal article" date="2023" name="G3 (Bethesda)">
        <title>Whole genome assembly and annotation of the endangered Caribbean coral Acropora cervicornis.</title>
        <authorList>
            <person name="Selwyn J.D."/>
            <person name="Vollmer S.V."/>
        </authorList>
    </citation>
    <scope>NUCLEOTIDE SEQUENCE</scope>
    <source>
        <strain evidence="5">K2</strain>
    </source>
</reference>
<dbReference type="Gene3D" id="1.25.40.20">
    <property type="entry name" value="Ankyrin repeat-containing domain"/>
    <property type="match status" value="1"/>
</dbReference>
<reference evidence="5" key="2">
    <citation type="journal article" date="2023" name="Science">
        <title>Genomic signatures of disease resistance in endangered staghorn corals.</title>
        <authorList>
            <person name="Vollmer S.V."/>
            <person name="Selwyn J.D."/>
            <person name="Despard B.A."/>
            <person name="Roesel C.L."/>
        </authorList>
    </citation>
    <scope>NUCLEOTIDE SEQUENCE</scope>
    <source>
        <strain evidence="5">K2</strain>
    </source>
</reference>
<comment type="caution">
    <text evidence="5">The sequence shown here is derived from an EMBL/GenBank/DDBJ whole genome shotgun (WGS) entry which is preliminary data.</text>
</comment>